<evidence type="ECO:0000313" key="3">
    <source>
        <dbReference type="Proteomes" id="UP000180253"/>
    </source>
</evidence>
<feature type="transmembrane region" description="Helical" evidence="1">
    <location>
        <begin position="31"/>
        <end position="51"/>
    </location>
</feature>
<keyword evidence="3" id="KW-1185">Reference proteome</keyword>
<gene>
    <name evidence="2" type="ORF">BIW53_17590</name>
</gene>
<accession>A0A1S1N3X4</accession>
<sequence length="148" mass="16933">MCVWAGFDMYDPVAGAKRFYDRGFLSDPTTLFILSSVIVTIFVSTIIFGLAKMAHSLVLDLQECKLHIHYVFLPKVKTVDFETADNIAIFQHKDDPALTAIYCAKQSSYHQPLYDSGSFFWHCPAQRLTDLEALIAEHQLNKRPFPWD</sequence>
<evidence type="ECO:0000313" key="2">
    <source>
        <dbReference type="EMBL" id="OHU94033.1"/>
    </source>
</evidence>
<comment type="caution">
    <text evidence="2">The sequence shown here is derived from an EMBL/GenBank/DDBJ whole genome shotgun (WGS) entry which is preliminary data.</text>
</comment>
<dbReference type="Proteomes" id="UP000180253">
    <property type="component" value="Unassembled WGS sequence"/>
</dbReference>
<proteinExistence type="predicted"/>
<keyword evidence="1" id="KW-1133">Transmembrane helix</keyword>
<name>A0A1S1N3X4_9GAMM</name>
<organism evidence="2 3">
    <name type="scientific">Pseudoalteromonas byunsanensis</name>
    <dbReference type="NCBI Taxonomy" id="327939"/>
    <lineage>
        <taxon>Bacteria</taxon>
        <taxon>Pseudomonadati</taxon>
        <taxon>Pseudomonadota</taxon>
        <taxon>Gammaproteobacteria</taxon>
        <taxon>Alteromonadales</taxon>
        <taxon>Pseudoalteromonadaceae</taxon>
        <taxon>Pseudoalteromonas</taxon>
    </lineage>
</organism>
<dbReference type="EMBL" id="MNAN01000035">
    <property type="protein sequence ID" value="OHU94033.1"/>
    <property type="molecule type" value="Genomic_DNA"/>
</dbReference>
<reference evidence="2 3" key="1">
    <citation type="submission" date="2016-10" db="EMBL/GenBank/DDBJ databases">
        <title>Pseudoalteromonas amylolytica sp. nov., isolated from the surface seawater.</title>
        <authorList>
            <person name="Wu Y.-H."/>
            <person name="Cheng H."/>
            <person name="Jin X.-B."/>
            <person name="Wang C.-S."/>
            <person name="Xu X.-W."/>
        </authorList>
    </citation>
    <scope>NUCLEOTIDE SEQUENCE [LARGE SCALE GENOMIC DNA]</scope>
    <source>
        <strain evidence="2 3">JCM 12483</strain>
    </source>
</reference>
<evidence type="ECO:0000256" key="1">
    <source>
        <dbReference type="SAM" id="Phobius"/>
    </source>
</evidence>
<keyword evidence="1" id="KW-0812">Transmembrane</keyword>
<keyword evidence="1" id="KW-0472">Membrane</keyword>
<dbReference type="AlphaFoldDB" id="A0A1S1N3X4"/>
<protein>
    <submittedName>
        <fullName evidence="2">Uncharacterized protein</fullName>
    </submittedName>
</protein>